<evidence type="ECO:0000256" key="1">
    <source>
        <dbReference type="SAM" id="MobiDB-lite"/>
    </source>
</evidence>
<dbReference type="Proteomes" id="UP001140502">
    <property type="component" value="Unassembled WGS sequence"/>
</dbReference>
<feature type="non-terminal residue" evidence="2">
    <location>
        <position position="1"/>
    </location>
</feature>
<proteinExistence type="predicted"/>
<sequence>RQRSDGAPTTGEAGAARPDHAVQSKGQAGHGAAQRAGYPGQGLELKPGRAPGFAAAPAGRDDPRGAEEDGGQDGGGEDGPV</sequence>
<gene>
    <name evidence="2" type="ORF">N0V84_011442</name>
</gene>
<accession>A0A9W8W315</accession>
<feature type="non-terminal residue" evidence="2">
    <location>
        <position position="81"/>
    </location>
</feature>
<reference evidence="2" key="1">
    <citation type="submission" date="2022-10" db="EMBL/GenBank/DDBJ databases">
        <title>Tapping the CABI collections for fungal endophytes: first genome assemblies for Collariella, Neodidymelliopsis, Ascochyta clinopodiicola, Didymella pomorum, Didymosphaeria variabile, Neocosmospora piperis and Neocucurbitaria cava.</title>
        <authorList>
            <person name="Hill R."/>
        </authorList>
    </citation>
    <scope>NUCLEOTIDE SEQUENCE</scope>
    <source>
        <strain evidence="2">IMI 366586</strain>
    </source>
</reference>
<dbReference type="EMBL" id="JAPEUR010000426">
    <property type="protein sequence ID" value="KAJ4309568.1"/>
    <property type="molecule type" value="Genomic_DNA"/>
</dbReference>
<feature type="compositionally biased region" description="Gly residues" evidence="1">
    <location>
        <begin position="72"/>
        <end position="81"/>
    </location>
</feature>
<protein>
    <submittedName>
        <fullName evidence="2">Uncharacterized protein</fullName>
    </submittedName>
</protein>
<name>A0A9W8W315_9HYPO</name>
<comment type="caution">
    <text evidence="2">The sequence shown here is derived from an EMBL/GenBank/DDBJ whole genome shotgun (WGS) entry which is preliminary data.</text>
</comment>
<organism evidence="2 3">
    <name type="scientific">Fusarium piperis</name>
    <dbReference type="NCBI Taxonomy" id="1435070"/>
    <lineage>
        <taxon>Eukaryota</taxon>
        <taxon>Fungi</taxon>
        <taxon>Dikarya</taxon>
        <taxon>Ascomycota</taxon>
        <taxon>Pezizomycotina</taxon>
        <taxon>Sordariomycetes</taxon>
        <taxon>Hypocreomycetidae</taxon>
        <taxon>Hypocreales</taxon>
        <taxon>Nectriaceae</taxon>
        <taxon>Fusarium</taxon>
        <taxon>Fusarium solani species complex</taxon>
    </lineage>
</organism>
<evidence type="ECO:0000313" key="3">
    <source>
        <dbReference type="Proteomes" id="UP001140502"/>
    </source>
</evidence>
<feature type="region of interest" description="Disordered" evidence="1">
    <location>
        <begin position="1"/>
        <end position="81"/>
    </location>
</feature>
<feature type="compositionally biased region" description="Low complexity" evidence="1">
    <location>
        <begin position="26"/>
        <end position="37"/>
    </location>
</feature>
<keyword evidence="3" id="KW-1185">Reference proteome</keyword>
<dbReference type="AlphaFoldDB" id="A0A9W8W315"/>
<evidence type="ECO:0000313" key="2">
    <source>
        <dbReference type="EMBL" id="KAJ4309568.1"/>
    </source>
</evidence>
<feature type="compositionally biased region" description="Low complexity" evidence="1">
    <location>
        <begin position="48"/>
        <end position="58"/>
    </location>
</feature>